<dbReference type="Gramene" id="OGLUM05G13440.1">
    <property type="protein sequence ID" value="OGLUM05G13440.1"/>
    <property type="gene ID" value="OGLUM05G13440"/>
</dbReference>
<name>A0A0D9ZXT3_9ORYZ</name>
<reference evidence="2" key="1">
    <citation type="submission" date="2015-04" db="UniProtKB">
        <authorList>
            <consortium name="EnsemblPlants"/>
        </authorList>
    </citation>
    <scope>IDENTIFICATION</scope>
</reference>
<keyword evidence="1" id="KW-0812">Transmembrane</keyword>
<protein>
    <submittedName>
        <fullName evidence="2">Uncharacterized protein</fullName>
    </submittedName>
</protein>
<proteinExistence type="predicted"/>
<dbReference type="HOGENOM" id="CLU_1858360_0_0_1"/>
<keyword evidence="1" id="KW-1133">Transmembrane helix</keyword>
<accession>A0A0D9ZXT3</accession>
<evidence type="ECO:0000256" key="1">
    <source>
        <dbReference type="SAM" id="Phobius"/>
    </source>
</evidence>
<dbReference type="Proteomes" id="UP000026961">
    <property type="component" value="Chromosome 5"/>
</dbReference>
<sequence>MAVVLSSVSWFITMIASLIVLRLGRPLAAGEKLKGAQRDQLSKHLRGISGCSGSVLGAVQTQRGVAKRFAQTDTVAHSKTGTGSALEQILVVSCWFYHQWCHYSSIEMKKVQLIKMRLEVLSDCYSGYRFCAEVKLKL</sequence>
<organism evidence="2">
    <name type="scientific">Oryza glumipatula</name>
    <dbReference type="NCBI Taxonomy" id="40148"/>
    <lineage>
        <taxon>Eukaryota</taxon>
        <taxon>Viridiplantae</taxon>
        <taxon>Streptophyta</taxon>
        <taxon>Embryophyta</taxon>
        <taxon>Tracheophyta</taxon>
        <taxon>Spermatophyta</taxon>
        <taxon>Magnoliopsida</taxon>
        <taxon>Liliopsida</taxon>
        <taxon>Poales</taxon>
        <taxon>Poaceae</taxon>
        <taxon>BOP clade</taxon>
        <taxon>Oryzoideae</taxon>
        <taxon>Oryzeae</taxon>
        <taxon>Oryzinae</taxon>
        <taxon>Oryza</taxon>
    </lineage>
</organism>
<feature type="transmembrane region" description="Helical" evidence="1">
    <location>
        <begin position="6"/>
        <end position="24"/>
    </location>
</feature>
<reference evidence="2" key="2">
    <citation type="submission" date="2018-05" db="EMBL/GenBank/DDBJ databases">
        <title>OgluRS3 (Oryza glumaepatula Reference Sequence Version 3).</title>
        <authorList>
            <person name="Zhang J."/>
            <person name="Kudrna D."/>
            <person name="Lee S."/>
            <person name="Talag J."/>
            <person name="Welchert J."/>
            <person name="Wing R.A."/>
        </authorList>
    </citation>
    <scope>NUCLEOTIDE SEQUENCE [LARGE SCALE GENOMIC DNA]</scope>
</reference>
<keyword evidence="1" id="KW-0472">Membrane</keyword>
<keyword evidence="3" id="KW-1185">Reference proteome</keyword>
<evidence type="ECO:0000313" key="3">
    <source>
        <dbReference type="Proteomes" id="UP000026961"/>
    </source>
</evidence>
<dbReference type="EnsemblPlants" id="OGLUM05G13440.1">
    <property type="protein sequence ID" value="OGLUM05G13440.1"/>
    <property type="gene ID" value="OGLUM05G13440"/>
</dbReference>
<dbReference type="AlphaFoldDB" id="A0A0D9ZXT3"/>
<evidence type="ECO:0000313" key="2">
    <source>
        <dbReference type="EnsemblPlants" id="OGLUM05G13440.1"/>
    </source>
</evidence>